<reference evidence="6 7" key="1">
    <citation type="submission" date="2016-02" db="EMBL/GenBank/DDBJ databases">
        <title>Genome analysis of coral dinoflagellate symbionts highlights evolutionary adaptations to a symbiotic lifestyle.</title>
        <authorList>
            <person name="Aranda M."/>
            <person name="Li Y."/>
            <person name="Liew Y.J."/>
            <person name="Baumgarten S."/>
            <person name="Simakov O."/>
            <person name="Wilson M."/>
            <person name="Piel J."/>
            <person name="Ashoor H."/>
            <person name="Bougouffa S."/>
            <person name="Bajic V.B."/>
            <person name="Ryu T."/>
            <person name="Ravasi T."/>
            <person name="Bayer T."/>
            <person name="Micklem G."/>
            <person name="Kim H."/>
            <person name="Bhak J."/>
            <person name="Lajeunesse T.C."/>
            <person name="Voolstra C.R."/>
        </authorList>
    </citation>
    <scope>NUCLEOTIDE SEQUENCE [LARGE SCALE GENOMIC DNA]</scope>
    <source>
        <strain evidence="6 7">CCMP2467</strain>
    </source>
</reference>
<keyword evidence="4" id="KW-0812">Transmembrane</keyword>
<feature type="region of interest" description="Disordered" evidence="3">
    <location>
        <begin position="43"/>
        <end position="62"/>
    </location>
</feature>
<dbReference type="SUPFAM" id="SSF53850">
    <property type="entry name" value="Periplasmic binding protein-like II"/>
    <property type="match status" value="2"/>
</dbReference>
<protein>
    <submittedName>
        <fullName evidence="6">Phosphatidylinositol 4-phosphate 5-kinase 4</fullName>
    </submittedName>
</protein>
<feature type="domain" description="PBP" evidence="5">
    <location>
        <begin position="327"/>
        <end position="662"/>
    </location>
</feature>
<dbReference type="Pfam" id="PF12849">
    <property type="entry name" value="PBP_like_2"/>
    <property type="match status" value="2"/>
</dbReference>
<keyword evidence="6" id="KW-0418">Kinase</keyword>
<feature type="region of interest" description="Disordered" evidence="3">
    <location>
        <begin position="1"/>
        <end position="33"/>
    </location>
</feature>
<comment type="caution">
    <text evidence="6">The sequence shown here is derived from an EMBL/GenBank/DDBJ whole genome shotgun (WGS) entry which is preliminary data.</text>
</comment>
<dbReference type="InterPro" id="IPR050962">
    <property type="entry name" value="Phosphate-bind_PstS"/>
</dbReference>
<feature type="domain" description="PBP" evidence="5">
    <location>
        <begin position="760"/>
        <end position="1077"/>
    </location>
</feature>
<feature type="compositionally biased region" description="Low complexity" evidence="3">
    <location>
        <begin position="1"/>
        <end position="16"/>
    </location>
</feature>
<feature type="compositionally biased region" description="Basic and acidic residues" evidence="3">
    <location>
        <begin position="50"/>
        <end position="62"/>
    </location>
</feature>
<evidence type="ECO:0000256" key="3">
    <source>
        <dbReference type="SAM" id="MobiDB-lite"/>
    </source>
</evidence>
<sequence>MSESGKGSASASKSGPKPSPPPSANVSSEERFERPTVLLEHGIKYTGQWKGDKRDGHGLQEWPDGARFDGEWRNGLAEGFGKFIHADGDVYEGQWKDDKANGEGVYHHADGSRYVGEWKDDQKEGRAMEEWADNSRFEGEYRAGKKHGHGTFTWPEGSSYEGEFQNNEIHGQGTYFWNDGRVYCGQWANNRMSGQGTFTWRDGRKYIGSYMYDKKDGHGVFTWPDGREYVGDWKDGKQHGIGVFKTAKGDYRRGEWKDGSRIRWISEAYREDGQQPGSPSAPQDAAQNPSEPRAGNAGCIQHHSPAASFWGNMRLIAVVAAIAAHGAAAQTLEVHGSGTTNPSKFFWHIMDSFMAMTRRDIRLTYRAVGSSTGQREFTQSSDNDYAAGLTDFGSGDIPMTNARWTGLQTAGRGAVHVPFALGAIGIFHSVPEGEVGAQGLKLKPCVLAKIFSGAITEWTDPEIAVDNPGMAGIPAGTKIQVGHRNLGSSSTSGVSGYLVAATAAAGCTSDWTLGSGSTLTWPTAPTHTNFHPVEGSGGMTTHIASTKYAIGYIDAGHGHQRGFSEVHLQNPAGTWLTSKMAMESGASPAQNGIAAAGAQAVTAGTIPADAAADWSAVNLYNQGGTDTWPIVLVSYIYVTTDMSSWSVDKASLLKTFVDYVTEATKGQELLAEYSFNPVPSQMNTWATVWSSKITKPAGYADVFSFEDSTNAWTGQALNVISVKRNTYSLWRAHELELANEALEARVQALEQHLDDFGVVPLHGSGTTNPRNWFAQVMKQMEHRARAPLLLTYRAVGSSTGQKEFTGQASSGWASYNHFGAGDIPMTQERFDSMAAQGITMLHLPFALSAIGIFHSVPASELGGASLQLPDCLLARVFGGDITTWDHPDIKAVNPGLSVPAGTVIKVGHRTAGSSSTTGLTSYLKQKCEGTDWTLGSGSTVTWPTSSGFTPVQGSQGMQQHISDTPYAIGYLDAGHGHQYGFGEIALKNKAGRTRTSKESMALSPSGVQEAGTQGVNSGTFPSLPNVDWSAVNLYDMEGDNTWPIVLVSYLYVRKDQTKTNPKTAAALQAFLQVILSDDEGLAAEFLFTPPSAAVKAVAQAGADQILYPAGMKSFAFESSTAAYTGMGDNIISVKRTSFDDYQRGLLFKEVDDMKSQLAQLAQAAPQEGTAAPSEDSTGTAALAVAIIAAVLAAMALLVGCFAYSKGRSAAAGASGTMLGRPEV</sequence>
<dbReference type="InterPro" id="IPR003409">
    <property type="entry name" value="MORN"/>
</dbReference>
<feature type="region of interest" description="Disordered" evidence="3">
    <location>
        <begin position="270"/>
        <end position="300"/>
    </location>
</feature>
<dbReference type="Gene3D" id="3.40.190.10">
    <property type="entry name" value="Periplasmic binding protein-like II"/>
    <property type="match status" value="4"/>
</dbReference>
<dbReference type="SMART" id="SM00698">
    <property type="entry name" value="MORN"/>
    <property type="match status" value="9"/>
</dbReference>
<accession>A0A1Q9CE93</accession>
<keyword evidence="7" id="KW-1185">Reference proteome</keyword>
<evidence type="ECO:0000313" key="6">
    <source>
        <dbReference type="EMBL" id="OLP81248.1"/>
    </source>
</evidence>
<comment type="similarity">
    <text evidence="1">Belongs to the PstS family.</text>
</comment>
<name>A0A1Q9CE93_SYMMI</name>
<dbReference type="InterPro" id="IPR024370">
    <property type="entry name" value="PBP_domain"/>
</dbReference>
<dbReference type="Gene3D" id="2.20.110.10">
    <property type="entry name" value="Histone H3 K4-specific methyltransferase SET7/9 N-terminal domain"/>
    <property type="match status" value="4"/>
</dbReference>
<proteinExistence type="inferred from homology"/>
<dbReference type="PANTHER" id="PTHR42996">
    <property type="entry name" value="PHOSPHATE-BINDING PROTEIN PSTS"/>
    <property type="match status" value="1"/>
</dbReference>
<dbReference type="AlphaFoldDB" id="A0A1Q9CE93"/>
<dbReference type="EMBL" id="LSRX01001299">
    <property type="protein sequence ID" value="OLP81248.1"/>
    <property type="molecule type" value="Genomic_DNA"/>
</dbReference>
<dbReference type="Pfam" id="PF02493">
    <property type="entry name" value="MORN"/>
    <property type="match status" value="9"/>
</dbReference>
<keyword evidence="4" id="KW-1133">Transmembrane helix</keyword>
<keyword evidence="4" id="KW-0472">Membrane</keyword>
<organism evidence="6 7">
    <name type="scientific">Symbiodinium microadriaticum</name>
    <name type="common">Dinoflagellate</name>
    <name type="synonym">Zooxanthella microadriatica</name>
    <dbReference type="NCBI Taxonomy" id="2951"/>
    <lineage>
        <taxon>Eukaryota</taxon>
        <taxon>Sar</taxon>
        <taxon>Alveolata</taxon>
        <taxon>Dinophyceae</taxon>
        <taxon>Suessiales</taxon>
        <taxon>Symbiodiniaceae</taxon>
        <taxon>Symbiodinium</taxon>
    </lineage>
</organism>
<evidence type="ECO:0000256" key="1">
    <source>
        <dbReference type="ARBA" id="ARBA00008725"/>
    </source>
</evidence>
<dbReference type="GO" id="GO:0016301">
    <property type="term" value="F:kinase activity"/>
    <property type="evidence" value="ECO:0007669"/>
    <property type="project" value="UniProtKB-KW"/>
</dbReference>
<evidence type="ECO:0000259" key="5">
    <source>
        <dbReference type="Pfam" id="PF12849"/>
    </source>
</evidence>
<dbReference type="OMA" id="NAGCIQH"/>
<dbReference type="SUPFAM" id="SSF82185">
    <property type="entry name" value="Histone H3 K4-specific methyltransferase SET7/9 N-terminal domain"/>
    <property type="match status" value="1"/>
</dbReference>
<evidence type="ECO:0000256" key="2">
    <source>
        <dbReference type="ARBA" id="ARBA00022737"/>
    </source>
</evidence>
<dbReference type="PANTHER" id="PTHR42996:SF1">
    <property type="entry name" value="PHOSPHATE-BINDING PROTEIN PSTS"/>
    <property type="match status" value="1"/>
</dbReference>
<evidence type="ECO:0000313" key="7">
    <source>
        <dbReference type="Proteomes" id="UP000186817"/>
    </source>
</evidence>
<evidence type="ECO:0000256" key="4">
    <source>
        <dbReference type="SAM" id="Phobius"/>
    </source>
</evidence>
<dbReference type="OrthoDB" id="387430at2759"/>
<dbReference type="Proteomes" id="UP000186817">
    <property type="component" value="Unassembled WGS sequence"/>
</dbReference>
<keyword evidence="6" id="KW-0808">Transferase</keyword>
<gene>
    <name evidence="6" type="primary">PIP5K4</name>
    <name evidence="6" type="ORF">AK812_SmicGene38251</name>
</gene>
<feature type="compositionally biased region" description="Polar residues" evidence="3">
    <location>
        <begin position="275"/>
        <end position="290"/>
    </location>
</feature>
<keyword evidence="2" id="KW-0677">Repeat</keyword>
<feature type="transmembrane region" description="Helical" evidence="4">
    <location>
        <begin position="1180"/>
        <end position="1203"/>
    </location>
</feature>